<gene>
    <name evidence="4" type="ORF">MEDL_22351</name>
</gene>
<dbReference type="AlphaFoldDB" id="A0A8S3RJJ2"/>
<dbReference type="Gene3D" id="1.10.443.10">
    <property type="entry name" value="Intergrase catalytic core"/>
    <property type="match status" value="1"/>
</dbReference>
<accession>A0A8S3RJJ2</accession>
<keyword evidence="1" id="KW-0238">DNA-binding</keyword>
<keyword evidence="5" id="KW-1185">Reference proteome</keyword>
<sequence length="844" mass="95279">MLLGNMLGLPELAKMFYLASFEITFRVELHANQRVPDALSVPAPQLPTVDTGTPFIPVTSSTGTYPMLISQTGAGIYTSASTGPVDLTSTANTLLYSRVPLPDQREYNTVTSQDPPEHSLGNTNGASNFTMPFSTFDHPVQIPSMHANIAFNVSQSIREKIMKSEFIDLGILLANNTQQATQKLVFRGGEFIVQTENLQNKIGSIDQWTSAFIIFVSVYCTVHSGRLQELLKYMSVVRLGAKRNPNNLGWKLYDEQFRLRKALDPASSWAIVDSELWLLYMADSSGTQNFEVVSSGNSNKQDRELLARLWQLGHTPIRIERLQELLKNYPNREAAEELYLGFSLGFRLQYTGPREHVMSKNLVSAEHFKWETLNKLKTEIELDVTFQSSGSNSQNDPSRDTRRFLDINFKHIIGSLIDSSVAPSTLTTYQRGVLAFNEFRKLFGLSNVWPIPLYELCNFIAYLFQASYSHSSIKCYLAGISFFSRMNDFEDFTQKFIIKKMMEGVNRTRPKIRDSRLPITKELLLLIVKILPFICSSSYEVKLFQAAFSLAYHGLLRIGELAVSNGKSAHIISISDVSWSSFGVLNIRVPSSKTDQLGTGALITFQSQPNSETCPCKLIKSFLMDRPPLPGALFCHYNGAAFTRKPAKIWITGSSLVKNAFIESRQRPGGTNLCLDRLNAEIWWQGKSGMVTSQLRRQIRIMKTYEDPPKFLVVHVGANDLGNIKTKDLREKLIQAMTFISKDLPDTKIVWSQMLPRLKWRYSNDSKAMEKCRYRVNNAVANFILESGGYYIRYPDISRTENMYKSDGVHLSVIGNNIFLNSIQGGLEFFMLKTNGHVFPSTDI</sequence>
<dbReference type="GO" id="GO:0006310">
    <property type="term" value="P:DNA recombination"/>
    <property type="evidence" value="ECO:0007669"/>
    <property type="project" value="UniProtKB-KW"/>
</dbReference>
<dbReference type="GO" id="GO:0015074">
    <property type="term" value="P:DNA integration"/>
    <property type="evidence" value="ECO:0007669"/>
    <property type="project" value="InterPro"/>
</dbReference>
<dbReference type="CDD" id="cd00229">
    <property type="entry name" value="SGNH_hydrolase"/>
    <property type="match status" value="1"/>
</dbReference>
<comment type="caution">
    <text evidence="4">The sequence shown here is derived from an EMBL/GenBank/DDBJ whole genome shotgun (WGS) entry which is preliminary data.</text>
</comment>
<keyword evidence="2" id="KW-0233">DNA recombination</keyword>
<dbReference type="OrthoDB" id="6063244at2759"/>
<evidence type="ECO:0000256" key="2">
    <source>
        <dbReference type="ARBA" id="ARBA00023172"/>
    </source>
</evidence>
<dbReference type="InterPro" id="IPR013830">
    <property type="entry name" value="SGNH_hydro"/>
</dbReference>
<evidence type="ECO:0000313" key="5">
    <source>
        <dbReference type="Proteomes" id="UP000683360"/>
    </source>
</evidence>
<dbReference type="Gene3D" id="3.40.50.1110">
    <property type="entry name" value="SGNH hydrolase"/>
    <property type="match status" value="1"/>
</dbReference>
<dbReference type="Gene3D" id="1.10.150.130">
    <property type="match status" value="1"/>
</dbReference>
<dbReference type="InterPro" id="IPR036514">
    <property type="entry name" value="SGNH_hydro_sf"/>
</dbReference>
<dbReference type="InterPro" id="IPR013762">
    <property type="entry name" value="Integrase-like_cat_sf"/>
</dbReference>
<dbReference type="SUPFAM" id="SSF52266">
    <property type="entry name" value="SGNH hydrolase"/>
    <property type="match status" value="1"/>
</dbReference>
<dbReference type="InterPro" id="IPR011010">
    <property type="entry name" value="DNA_brk_join_enz"/>
</dbReference>
<evidence type="ECO:0000256" key="1">
    <source>
        <dbReference type="ARBA" id="ARBA00023125"/>
    </source>
</evidence>
<dbReference type="GO" id="GO:0003677">
    <property type="term" value="F:DNA binding"/>
    <property type="evidence" value="ECO:0007669"/>
    <property type="project" value="UniProtKB-KW"/>
</dbReference>
<dbReference type="EMBL" id="CAJPWZ010001104">
    <property type="protein sequence ID" value="CAG2208310.1"/>
    <property type="molecule type" value="Genomic_DNA"/>
</dbReference>
<reference evidence="4" key="1">
    <citation type="submission" date="2021-03" db="EMBL/GenBank/DDBJ databases">
        <authorList>
            <person name="Bekaert M."/>
        </authorList>
    </citation>
    <scope>NUCLEOTIDE SEQUENCE</scope>
</reference>
<evidence type="ECO:0000313" key="4">
    <source>
        <dbReference type="EMBL" id="CAG2208310.1"/>
    </source>
</evidence>
<dbReference type="Proteomes" id="UP000683360">
    <property type="component" value="Unassembled WGS sequence"/>
</dbReference>
<dbReference type="InterPro" id="IPR052925">
    <property type="entry name" value="Phage_Integrase-like_Recomb"/>
</dbReference>
<dbReference type="PANTHER" id="PTHR34605:SF3">
    <property type="entry name" value="P CELL-TYPE AGGLUTINATION PROTEIN MAP4-LIKE-RELATED"/>
    <property type="match status" value="1"/>
</dbReference>
<proteinExistence type="predicted"/>
<name>A0A8S3RJJ2_MYTED</name>
<evidence type="ECO:0000259" key="3">
    <source>
        <dbReference type="Pfam" id="PF13472"/>
    </source>
</evidence>
<protein>
    <recommendedName>
        <fullName evidence="3">SGNH hydrolase-type esterase domain-containing protein</fullName>
    </recommendedName>
</protein>
<feature type="domain" description="SGNH hydrolase-type esterase" evidence="3">
    <location>
        <begin position="676"/>
        <end position="816"/>
    </location>
</feature>
<dbReference type="Pfam" id="PF13472">
    <property type="entry name" value="Lipase_GDSL_2"/>
    <property type="match status" value="1"/>
</dbReference>
<dbReference type="SUPFAM" id="SSF47823">
    <property type="entry name" value="lambda integrase-like, N-terminal domain"/>
    <property type="match status" value="1"/>
</dbReference>
<dbReference type="InterPro" id="IPR010998">
    <property type="entry name" value="Integrase_recombinase_N"/>
</dbReference>
<organism evidence="4 5">
    <name type="scientific">Mytilus edulis</name>
    <name type="common">Blue mussel</name>
    <dbReference type="NCBI Taxonomy" id="6550"/>
    <lineage>
        <taxon>Eukaryota</taxon>
        <taxon>Metazoa</taxon>
        <taxon>Spiralia</taxon>
        <taxon>Lophotrochozoa</taxon>
        <taxon>Mollusca</taxon>
        <taxon>Bivalvia</taxon>
        <taxon>Autobranchia</taxon>
        <taxon>Pteriomorphia</taxon>
        <taxon>Mytilida</taxon>
        <taxon>Mytiloidea</taxon>
        <taxon>Mytilidae</taxon>
        <taxon>Mytilinae</taxon>
        <taxon>Mytilus</taxon>
    </lineage>
</organism>
<dbReference type="SUPFAM" id="SSF56349">
    <property type="entry name" value="DNA breaking-rejoining enzymes"/>
    <property type="match status" value="1"/>
</dbReference>
<dbReference type="PANTHER" id="PTHR34605">
    <property type="entry name" value="PHAGE_INTEGRASE DOMAIN-CONTAINING PROTEIN"/>
    <property type="match status" value="1"/>
</dbReference>